<dbReference type="EMBL" id="JAACJJ010000058">
    <property type="protein sequence ID" value="KAF5310137.1"/>
    <property type="molecule type" value="Genomic_DNA"/>
</dbReference>
<sequence length="156" mass="17748">MTNKHISELPNEVLVEIFTELKNNYLIETWHKITSVCRQWRAVALEAASLWTRPPTAHHEYTLLMLKRSRQSPLEITLHQRTAKHTSVAVLNHIGRISTLTIIEQSNKALDAFQTTLLDMGHNASQLRSLQIQDMSLPPFKLSATTFPEPASLKSI</sequence>
<dbReference type="Proteomes" id="UP000567179">
    <property type="component" value="Unassembled WGS sequence"/>
</dbReference>
<keyword evidence="3" id="KW-1185">Reference proteome</keyword>
<evidence type="ECO:0000259" key="1">
    <source>
        <dbReference type="PROSITE" id="PS50181"/>
    </source>
</evidence>
<dbReference type="AlphaFoldDB" id="A0A8H5ERW6"/>
<organism evidence="2 3">
    <name type="scientific">Psilocybe cf. subviscida</name>
    <dbReference type="NCBI Taxonomy" id="2480587"/>
    <lineage>
        <taxon>Eukaryota</taxon>
        <taxon>Fungi</taxon>
        <taxon>Dikarya</taxon>
        <taxon>Basidiomycota</taxon>
        <taxon>Agaricomycotina</taxon>
        <taxon>Agaricomycetes</taxon>
        <taxon>Agaricomycetidae</taxon>
        <taxon>Agaricales</taxon>
        <taxon>Agaricineae</taxon>
        <taxon>Strophariaceae</taxon>
        <taxon>Psilocybe</taxon>
    </lineage>
</organism>
<comment type="caution">
    <text evidence="2">The sequence shown here is derived from an EMBL/GenBank/DDBJ whole genome shotgun (WGS) entry which is preliminary data.</text>
</comment>
<reference evidence="2 3" key="1">
    <citation type="journal article" date="2020" name="ISME J.">
        <title>Uncovering the hidden diversity of litter-decomposition mechanisms in mushroom-forming fungi.</title>
        <authorList>
            <person name="Floudas D."/>
            <person name="Bentzer J."/>
            <person name="Ahren D."/>
            <person name="Johansson T."/>
            <person name="Persson P."/>
            <person name="Tunlid A."/>
        </authorList>
    </citation>
    <scope>NUCLEOTIDE SEQUENCE [LARGE SCALE GENOMIC DNA]</scope>
    <source>
        <strain evidence="2 3">CBS 101986</strain>
    </source>
</reference>
<dbReference type="PROSITE" id="PS50181">
    <property type="entry name" value="FBOX"/>
    <property type="match status" value="1"/>
</dbReference>
<dbReference type="OrthoDB" id="2269034at2759"/>
<proteinExistence type="predicted"/>
<protein>
    <recommendedName>
        <fullName evidence="1">F-box domain-containing protein</fullName>
    </recommendedName>
</protein>
<dbReference type="Pfam" id="PF12937">
    <property type="entry name" value="F-box-like"/>
    <property type="match status" value="1"/>
</dbReference>
<dbReference type="InterPro" id="IPR001810">
    <property type="entry name" value="F-box_dom"/>
</dbReference>
<evidence type="ECO:0000313" key="2">
    <source>
        <dbReference type="EMBL" id="KAF5310137.1"/>
    </source>
</evidence>
<accession>A0A8H5ERW6</accession>
<gene>
    <name evidence="2" type="ORF">D9619_010577</name>
</gene>
<dbReference type="Gene3D" id="1.20.1280.50">
    <property type="match status" value="1"/>
</dbReference>
<name>A0A8H5ERW6_9AGAR</name>
<evidence type="ECO:0000313" key="3">
    <source>
        <dbReference type="Proteomes" id="UP000567179"/>
    </source>
</evidence>
<feature type="domain" description="F-box" evidence="1">
    <location>
        <begin position="3"/>
        <end position="54"/>
    </location>
</feature>
<dbReference type="SUPFAM" id="SSF81383">
    <property type="entry name" value="F-box domain"/>
    <property type="match status" value="1"/>
</dbReference>
<dbReference type="InterPro" id="IPR036047">
    <property type="entry name" value="F-box-like_dom_sf"/>
</dbReference>